<organism evidence="6 7">
    <name type="scientific">Sphingomonas naasensis</name>
    <dbReference type="NCBI Taxonomy" id="1344951"/>
    <lineage>
        <taxon>Bacteria</taxon>
        <taxon>Pseudomonadati</taxon>
        <taxon>Pseudomonadota</taxon>
        <taxon>Alphaproteobacteria</taxon>
        <taxon>Sphingomonadales</taxon>
        <taxon>Sphingomonadaceae</taxon>
        <taxon>Sphingomonas</taxon>
    </lineage>
</organism>
<evidence type="ECO:0000256" key="2">
    <source>
        <dbReference type="ARBA" id="ARBA00023136"/>
    </source>
</evidence>
<sequence length="1114" mass="121567">MRIQTGVSTKVMFGASLAALTVAMLAPGQAHAQSTAPAAEASAAQDEALEPEQELVVTGVRQAEQSAINRKKRAATAVDSIVADDVGQFPDKNAAEAIARIAGVALDVDDAGQQGGFTIRGQAADLVRVEVDGMTALPAIAGGDQGGRAVGVGDLSSDLIKSVDVVKGQTADMTPGGVGGTVRIEQRTALDFKEPFYRLNLQAQQNSLADRWTPRINAIATHKFFNDTFGILLNATYENQKTTTDFARVSDKQAGYLPLGDLDNSPEKTFVTPYDPVAAAVSTKAGCAALPTTGINSRLNCYAQWEEFLPSLPRFGRGVRGDERFSAQIRADWRPDDRVSMFVSYNPNIRHYNSQDYNLSIASPTGTTNASGQLATSNITNAVVNENHFVTAYDMVRGTGLGTVSSLNWTTQVRDIYRNSEQYYSQAGVDMFLGKWTTKARVQYSLAKGTREDRAFSFNAALPSASFSMVPENGLWTFTPPSGVDLANPASYYPVLGANGISANSQLEYTPAADRNTEWNYQIDVTREFDDFGPLRQIKFGAQRRNRFNTSYRYNGFQLTPGNTLAHARSLVLIQFCAPASAPANAPCQFGSTRRNVAAGTTEQLYKIHTLTQAQYQEIIDSSLTGLPGTNFFSGLPNRGDLLNSWAVYDFDKFWDTLGKYADLSDMNLDCLYECVASDGKMYKRPTYKTSEITTSAYAMIDFEQPILGMKLIGNAGVRYQKIAVHAQPVIDFSERVAIANTTGLPGYTIQNNLLRREVGLVERTSEDWLPSLNLALWPVSDVLGLRYSIALQRARPAITELTGAATVNCGKVNEADRAALEAFLAANPGAIDDGDPTTDDGAEANGVLTSFVNRCTGRIGNPELKGYGALTQNLSLEWYPNRDTQLSAAVYQINVRSGRPDAVNLGGYVLAGDEYEVSTYQNGPSGLRTRGFEVAGRTAFTFLPWFLKYTGGGFNFSYTKSNEQNTAVDPLTGTALPPRAESSYYYNLNLWYDDGRLNARVAYQARDYYYDRMEAAGLNRVPASPGVTGTTSTASYYKVVTPIFKDSTSVLDARASYKINDMFQLFVEGKNLLGDSISRFTPDKYRAIGDGTPYIFDTYYSGRTYYFGVIATF</sequence>
<keyword evidence="2" id="KW-0472">Membrane</keyword>
<keyword evidence="4" id="KW-0732">Signal</keyword>
<feature type="chain" id="PRO_5020570008" evidence="4">
    <location>
        <begin position="33"/>
        <end position="1114"/>
    </location>
</feature>
<dbReference type="SUPFAM" id="SSF56935">
    <property type="entry name" value="Porins"/>
    <property type="match status" value="1"/>
</dbReference>
<comment type="caution">
    <text evidence="6">The sequence shown here is derived from an EMBL/GenBank/DDBJ whole genome shotgun (WGS) entry which is preliminary data.</text>
</comment>
<dbReference type="InterPro" id="IPR010104">
    <property type="entry name" value="TonB_rcpt_bac"/>
</dbReference>
<evidence type="ECO:0000313" key="6">
    <source>
        <dbReference type="EMBL" id="TGX43434.1"/>
    </source>
</evidence>
<dbReference type="Gene3D" id="2.170.130.10">
    <property type="entry name" value="TonB-dependent receptor, plug domain"/>
    <property type="match status" value="1"/>
</dbReference>
<evidence type="ECO:0000313" key="7">
    <source>
        <dbReference type="Proteomes" id="UP000309848"/>
    </source>
</evidence>
<dbReference type="Gene3D" id="2.40.170.20">
    <property type="entry name" value="TonB-dependent receptor, beta-barrel domain"/>
    <property type="match status" value="1"/>
</dbReference>
<feature type="domain" description="TonB-dependent receptor plug" evidence="5">
    <location>
        <begin position="71"/>
        <end position="181"/>
    </location>
</feature>
<dbReference type="PANTHER" id="PTHR40980">
    <property type="entry name" value="PLUG DOMAIN-CONTAINING PROTEIN"/>
    <property type="match status" value="1"/>
</dbReference>
<gene>
    <name evidence="6" type="ORF">E5A74_09770</name>
</gene>
<dbReference type="GO" id="GO:0009279">
    <property type="term" value="C:cell outer membrane"/>
    <property type="evidence" value="ECO:0007669"/>
    <property type="project" value="UniProtKB-SubCell"/>
</dbReference>
<dbReference type="AlphaFoldDB" id="A0A4S1WJP4"/>
<feature type="signal peptide" evidence="4">
    <location>
        <begin position="1"/>
        <end position="32"/>
    </location>
</feature>
<comment type="subcellular location">
    <subcellularLocation>
        <location evidence="1">Cell outer membrane</location>
    </subcellularLocation>
</comment>
<dbReference type="PANTHER" id="PTHR40980:SF3">
    <property type="entry name" value="TONB-DEPENDENT RECEPTOR-LIKE BETA-BARREL DOMAIN-CONTAINING PROTEIN"/>
    <property type="match status" value="1"/>
</dbReference>
<dbReference type="OrthoDB" id="5476657at2"/>
<dbReference type="Pfam" id="PF07715">
    <property type="entry name" value="Plug"/>
    <property type="match status" value="1"/>
</dbReference>
<evidence type="ECO:0000259" key="5">
    <source>
        <dbReference type="Pfam" id="PF07715"/>
    </source>
</evidence>
<dbReference type="InterPro" id="IPR036942">
    <property type="entry name" value="Beta-barrel_TonB_sf"/>
</dbReference>
<accession>A0A4S1WJP4</accession>
<keyword evidence="7" id="KW-1185">Reference proteome</keyword>
<dbReference type="InterPro" id="IPR037066">
    <property type="entry name" value="Plug_dom_sf"/>
</dbReference>
<keyword evidence="6" id="KW-0675">Receptor</keyword>
<proteinExistence type="predicted"/>
<protein>
    <submittedName>
        <fullName evidence="6">TonB-dependent receptor</fullName>
    </submittedName>
</protein>
<evidence type="ECO:0000256" key="4">
    <source>
        <dbReference type="SAM" id="SignalP"/>
    </source>
</evidence>
<evidence type="ECO:0000256" key="1">
    <source>
        <dbReference type="ARBA" id="ARBA00004442"/>
    </source>
</evidence>
<evidence type="ECO:0000256" key="3">
    <source>
        <dbReference type="ARBA" id="ARBA00023237"/>
    </source>
</evidence>
<reference evidence="6 7" key="1">
    <citation type="submission" date="2019-04" db="EMBL/GenBank/DDBJ databases">
        <title>Sphingomonas psychrotolerans sp. nov., isolated from soil in the Tianshan Mountains, Xinjiang, China.</title>
        <authorList>
            <person name="Luo Y."/>
            <person name="Sheng H."/>
        </authorList>
    </citation>
    <scope>NUCLEOTIDE SEQUENCE [LARGE SCALE GENOMIC DNA]</scope>
    <source>
        <strain evidence="6 7">KIS18-15</strain>
    </source>
</reference>
<dbReference type="NCBIfam" id="TIGR01782">
    <property type="entry name" value="TonB-Xanth-Caul"/>
    <property type="match status" value="1"/>
</dbReference>
<dbReference type="RefSeq" id="WP_135984266.1">
    <property type="nucleotide sequence ID" value="NZ_JAASQM010000002.1"/>
</dbReference>
<name>A0A4S1WJP4_9SPHN</name>
<keyword evidence="3" id="KW-0998">Cell outer membrane</keyword>
<dbReference type="EMBL" id="SRXU01000003">
    <property type="protein sequence ID" value="TGX43434.1"/>
    <property type="molecule type" value="Genomic_DNA"/>
</dbReference>
<dbReference type="InterPro" id="IPR012910">
    <property type="entry name" value="Plug_dom"/>
</dbReference>
<dbReference type="Proteomes" id="UP000309848">
    <property type="component" value="Unassembled WGS sequence"/>
</dbReference>